<keyword evidence="3" id="KW-0547">Nucleotide-binding</keyword>
<evidence type="ECO:0000256" key="5">
    <source>
        <dbReference type="ARBA" id="ARBA00022989"/>
    </source>
</evidence>
<dbReference type="Pfam" id="PF00664">
    <property type="entry name" value="ABC_membrane"/>
    <property type="match status" value="1"/>
</dbReference>
<dbReference type="CDD" id="cd18547">
    <property type="entry name" value="ABC_6TM_Tm288_like"/>
    <property type="match status" value="1"/>
</dbReference>
<dbReference type="GO" id="GO:0005524">
    <property type="term" value="F:ATP binding"/>
    <property type="evidence" value="ECO:0007669"/>
    <property type="project" value="UniProtKB-KW"/>
</dbReference>
<keyword evidence="5 7" id="KW-1133">Transmembrane helix</keyword>
<sequence length="641" mass="71026">MPPRPNGPRLSMKESMKQLDKKTLLRLLTYMKPYRLQLVFVFVCIAVSAFASVMSSLFLRTLIDDYIAPLLLEATPNFSGLLLALCKMAVIYIVGAFSTLFYNRTMAVVSQGTLKKIRDQMFAHMQTLPIKFFDTHTHGDVMSYYTNDTDTLRQMISQSIPQTLSSIITVVSVFFSMLTLSIWLTLFLLVMLFVMMKIVGKVTSKSGKFFVRQQRSLGAVNGFIEEMINGQKVVKVFCHEEKSKVTFDEKNDELFENSTEANKFANILGPIMNALGYFLYVLIAILGGALALNGTPNLSLTGMGTLTLGSIASFLQLSRSFVMPINQVTQQISSIIMAMAGASRIFSLLDEESETDEGYVTLVNAEKHGDTLVESEKRTGLWAWKHPHGDGTVTYTELTGRVELFDVDFGYVPDKIVLHDVSLYAKPGQKIAFVGATGAGKTTITNLINRFYDIADGKIRYDGININKIKKPDLRRSLGMVLQDVNLFTGTVMENIRYGKLDATDEECIAAAKLANADGFIRMLPDGYNTVLSGDGSGLSQGQRQLISIARAAVADPPVMILDEATSSIDTRTEAIVQSGMDALMKGRTVFVIAHRLSTVKNSDVIMVLDHGHIIERGSHRDLISQKGTYYRLYTGAFELE</sequence>
<dbReference type="PANTHER" id="PTHR43394:SF1">
    <property type="entry name" value="ATP-BINDING CASSETTE SUB-FAMILY B MEMBER 10, MITOCHONDRIAL"/>
    <property type="match status" value="1"/>
</dbReference>
<evidence type="ECO:0000256" key="7">
    <source>
        <dbReference type="SAM" id="Phobius"/>
    </source>
</evidence>
<evidence type="ECO:0000256" key="3">
    <source>
        <dbReference type="ARBA" id="ARBA00022741"/>
    </source>
</evidence>
<dbReference type="SUPFAM" id="SSF90123">
    <property type="entry name" value="ABC transporter transmembrane region"/>
    <property type="match status" value="1"/>
</dbReference>
<keyword evidence="11" id="KW-1185">Reference proteome</keyword>
<comment type="subcellular location">
    <subcellularLocation>
        <location evidence="1">Cell membrane</location>
        <topology evidence="1">Multi-pass membrane protein</topology>
    </subcellularLocation>
</comment>
<dbReference type="InterPro" id="IPR027417">
    <property type="entry name" value="P-loop_NTPase"/>
</dbReference>
<accession>A0ABS9CJ71</accession>
<dbReference type="InterPro" id="IPR003593">
    <property type="entry name" value="AAA+_ATPase"/>
</dbReference>
<dbReference type="CDD" id="cd03254">
    <property type="entry name" value="ABCC_Glucan_exporter_like"/>
    <property type="match status" value="1"/>
</dbReference>
<dbReference type="InterPro" id="IPR017871">
    <property type="entry name" value="ABC_transporter-like_CS"/>
</dbReference>
<evidence type="ECO:0000256" key="6">
    <source>
        <dbReference type="ARBA" id="ARBA00023136"/>
    </source>
</evidence>
<dbReference type="InterPro" id="IPR039421">
    <property type="entry name" value="Type_1_exporter"/>
</dbReference>
<feature type="transmembrane region" description="Helical" evidence="7">
    <location>
        <begin position="80"/>
        <end position="102"/>
    </location>
</feature>
<evidence type="ECO:0000259" key="9">
    <source>
        <dbReference type="PROSITE" id="PS50929"/>
    </source>
</evidence>
<gene>
    <name evidence="10" type="ORF">JQM67_00645</name>
</gene>
<proteinExistence type="predicted"/>
<feature type="transmembrane region" description="Helical" evidence="7">
    <location>
        <begin position="298"/>
        <end position="317"/>
    </location>
</feature>
<dbReference type="Gene3D" id="3.40.50.300">
    <property type="entry name" value="P-loop containing nucleotide triphosphate hydrolases"/>
    <property type="match status" value="1"/>
</dbReference>
<keyword evidence="2 7" id="KW-0812">Transmembrane</keyword>
<dbReference type="SUPFAM" id="SSF52540">
    <property type="entry name" value="P-loop containing nucleoside triphosphate hydrolases"/>
    <property type="match status" value="1"/>
</dbReference>
<keyword evidence="4 10" id="KW-0067">ATP-binding</keyword>
<dbReference type="RefSeq" id="WP_235322062.1">
    <property type="nucleotide sequence ID" value="NZ_JAFBIT010000001.1"/>
</dbReference>
<dbReference type="SMART" id="SM00382">
    <property type="entry name" value="AAA"/>
    <property type="match status" value="1"/>
</dbReference>
<name>A0ABS9CJ71_9FIRM</name>
<dbReference type="PROSITE" id="PS00211">
    <property type="entry name" value="ABC_TRANSPORTER_1"/>
    <property type="match status" value="1"/>
</dbReference>
<dbReference type="InterPro" id="IPR011527">
    <property type="entry name" value="ABC1_TM_dom"/>
</dbReference>
<evidence type="ECO:0000256" key="1">
    <source>
        <dbReference type="ARBA" id="ARBA00004651"/>
    </source>
</evidence>
<protein>
    <submittedName>
        <fullName evidence="10">ABC transporter ATP-binding protein</fullName>
    </submittedName>
</protein>
<dbReference type="PROSITE" id="PS50929">
    <property type="entry name" value="ABC_TM1F"/>
    <property type="match status" value="1"/>
</dbReference>
<evidence type="ECO:0000259" key="8">
    <source>
        <dbReference type="PROSITE" id="PS50893"/>
    </source>
</evidence>
<dbReference type="EMBL" id="JAFBIT010000001">
    <property type="protein sequence ID" value="MCF2651119.1"/>
    <property type="molecule type" value="Genomic_DNA"/>
</dbReference>
<dbReference type="PANTHER" id="PTHR43394">
    <property type="entry name" value="ATP-DEPENDENT PERMEASE MDL1, MITOCHONDRIAL"/>
    <property type="match status" value="1"/>
</dbReference>
<evidence type="ECO:0000313" key="10">
    <source>
        <dbReference type="EMBL" id="MCF2651119.1"/>
    </source>
</evidence>
<evidence type="ECO:0000313" key="11">
    <source>
        <dbReference type="Proteomes" id="UP001299220"/>
    </source>
</evidence>
<dbReference type="Gene3D" id="1.20.1560.10">
    <property type="entry name" value="ABC transporter type 1, transmembrane domain"/>
    <property type="match status" value="1"/>
</dbReference>
<evidence type="ECO:0000256" key="2">
    <source>
        <dbReference type="ARBA" id="ARBA00022692"/>
    </source>
</evidence>
<feature type="transmembrane region" description="Helical" evidence="7">
    <location>
        <begin position="36"/>
        <end position="59"/>
    </location>
</feature>
<reference evidence="10 11" key="1">
    <citation type="submission" date="2020-12" db="EMBL/GenBank/DDBJ databases">
        <title>Whole genome sequences of gut porcine anaerobes.</title>
        <authorList>
            <person name="Kubasova T."/>
            <person name="Jahodarova E."/>
            <person name="Rychlik I."/>
        </authorList>
    </citation>
    <scope>NUCLEOTIDE SEQUENCE [LARGE SCALE GENOMIC DNA]</scope>
    <source>
        <strain evidence="10 11">An867</strain>
    </source>
</reference>
<keyword evidence="6 7" id="KW-0472">Membrane</keyword>
<dbReference type="InterPro" id="IPR003439">
    <property type="entry name" value="ABC_transporter-like_ATP-bd"/>
</dbReference>
<evidence type="ECO:0000256" key="4">
    <source>
        <dbReference type="ARBA" id="ARBA00022840"/>
    </source>
</evidence>
<dbReference type="PROSITE" id="PS50893">
    <property type="entry name" value="ABC_TRANSPORTER_2"/>
    <property type="match status" value="1"/>
</dbReference>
<dbReference type="Pfam" id="PF00005">
    <property type="entry name" value="ABC_tran"/>
    <property type="match status" value="1"/>
</dbReference>
<feature type="transmembrane region" description="Helical" evidence="7">
    <location>
        <begin position="167"/>
        <end position="195"/>
    </location>
</feature>
<feature type="transmembrane region" description="Helical" evidence="7">
    <location>
        <begin position="274"/>
        <end position="292"/>
    </location>
</feature>
<organism evidence="10 11">
    <name type="scientific">Anaeromassilibacillus senegalensis</name>
    <dbReference type="NCBI Taxonomy" id="1673717"/>
    <lineage>
        <taxon>Bacteria</taxon>
        <taxon>Bacillati</taxon>
        <taxon>Bacillota</taxon>
        <taxon>Clostridia</taxon>
        <taxon>Eubacteriales</taxon>
        <taxon>Acutalibacteraceae</taxon>
        <taxon>Anaeromassilibacillus</taxon>
    </lineage>
</organism>
<comment type="caution">
    <text evidence="10">The sequence shown here is derived from an EMBL/GenBank/DDBJ whole genome shotgun (WGS) entry which is preliminary data.</text>
</comment>
<feature type="domain" description="ABC transporter" evidence="8">
    <location>
        <begin position="402"/>
        <end position="636"/>
    </location>
</feature>
<dbReference type="InterPro" id="IPR036640">
    <property type="entry name" value="ABC1_TM_sf"/>
</dbReference>
<feature type="domain" description="ABC transmembrane type-1" evidence="9">
    <location>
        <begin position="39"/>
        <end position="337"/>
    </location>
</feature>
<dbReference type="Proteomes" id="UP001299220">
    <property type="component" value="Unassembled WGS sequence"/>
</dbReference>